<protein>
    <submittedName>
        <fullName evidence="1">Uncharacterized protein</fullName>
    </submittedName>
</protein>
<gene>
    <name evidence="1" type="ORF">GCM10010995_25400</name>
</gene>
<dbReference type="RefSeq" id="WP_117003868.1">
    <property type="nucleotide sequence ID" value="NZ_BMJS01000045.1"/>
</dbReference>
<dbReference type="OrthoDB" id="5624151at2"/>
<evidence type="ECO:0000313" key="1">
    <source>
        <dbReference type="EMBL" id="GGG06783.1"/>
    </source>
</evidence>
<evidence type="ECO:0000313" key="2">
    <source>
        <dbReference type="Proteomes" id="UP000636949"/>
    </source>
</evidence>
<dbReference type="EMBL" id="BMJS01000045">
    <property type="protein sequence ID" value="GGG06783.1"/>
    <property type="molecule type" value="Genomic_DNA"/>
</dbReference>
<dbReference type="Proteomes" id="UP000636949">
    <property type="component" value="Unassembled WGS sequence"/>
</dbReference>
<keyword evidence="2" id="KW-1185">Reference proteome</keyword>
<reference evidence="1" key="2">
    <citation type="submission" date="2020-09" db="EMBL/GenBank/DDBJ databases">
        <authorList>
            <person name="Sun Q."/>
            <person name="Zhou Y."/>
        </authorList>
    </citation>
    <scope>NUCLEOTIDE SEQUENCE</scope>
    <source>
        <strain evidence="1">CGMCC 1.15758</strain>
    </source>
</reference>
<proteinExistence type="predicted"/>
<dbReference type="AlphaFoldDB" id="A0A8J2Z6M2"/>
<organism evidence="1 2">
    <name type="scientific">Cysteiniphilum litorale</name>
    <dbReference type="NCBI Taxonomy" id="2056700"/>
    <lineage>
        <taxon>Bacteria</taxon>
        <taxon>Pseudomonadati</taxon>
        <taxon>Pseudomonadota</taxon>
        <taxon>Gammaproteobacteria</taxon>
        <taxon>Thiotrichales</taxon>
        <taxon>Fastidiosibacteraceae</taxon>
        <taxon>Cysteiniphilum</taxon>
    </lineage>
</organism>
<comment type="caution">
    <text evidence="1">The sequence shown here is derived from an EMBL/GenBank/DDBJ whole genome shotgun (WGS) entry which is preliminary data.</text>
</comment>
<accession>A0A8J2Z6M2</accession>
<name>A0A8J2Z6M2_9GAMM</name>
<reference evidence="1" key="1">
    <citation type="journal article" date="2014" name="Int. J. Syst. Evol. Microbiol.">
        <title>Complete genome sequence of Corynebacterium casei LMG S-19264T (=DSM 44701T), isolated from a smear-ripened cheese.</title>
        <authorList>
            <consortium name="US DOE Joint Genome Institute (JGI-PGF)"/>
            <person name="Walter F."/>
            <person name="Albersmeier A."/>
            <person name="Kalinowski J."/>
            <person name="Ruckert C."/>
        </authorList>
    </citation>
    <scope>NUCLEOTIDE SEQUENCE</scope>
    <source>
        <strain evidence="1">CGMCC 1.15758</strain>
    </source>
</reference>
<sequence length="139" mass="16011">MTENERQNAILQHLAITRWYAKDNPAHKEELSVDETHIIANKLSVIISTLEQQDRVKALINAMFTQFSVCFIEKDQAQAEKNIASSAIILYDENLTLKTLLDQSLHDRCYALKLNELNRAEVKKQTMMNLYAVSDFAIR</sequence>